<dbReference type="NCBIfam" id="TIGR04350">
    <property type="entry name" value="C_S_lyase_PatB"/>
    <property type="match status" value="1"/>
</dbReference>
<evidence type="ECO:0000256" key="2">
    <source>
        <dbReference type="ARBA" id="ARBA00012224"/>
    </source>
</evidence>
<keyword evidence="4 7" id="KW-0456">Lyase</keyword>
<dbReference type="InterPro" id="IPR015421">
    <property type="entry name" value="PyrdxlP-dep_Trfase_major"/>
</dbReference>
<dbReference type="GO" id="GO:0030170">
    <property type="term" value="F:pyridoxal phosphate binding"/>
    <property type="evidence" value="ECO:0007669"/>
    <property type="project" value="InterPro"/>
</dbReference>
<dbReference type="SUPFAM" id="SSF53383">
    <property type="entry name" value="PLP-dependent transferases"/>
    <property type="match status" value="1"/>
</dbReference>
<evidence type="ECO:0000256" key="1">
    <source>
        <dbReference type="ARBA" id="ARBA00001933"/>
    </source>
</evidence>
<comment type="similarity">
    <text evidence="5">Belongs to the class-II pyridoxal-phosphate-dependent aminotransferase family. MalY/PatB cystathionine beta-lyase subfamily.</text>
</comment>
<dbReference type="Gene3D" id="3.40.640.10">
    <property type="entry name" value="Type I PLP-dependent aspartate aminotransferase-like (Major domain)"/>
    <property type="match status" value="1"/>
</dbReference>
<comment type="cofactor">
    <cofactor evidence="1">
        <name>pyridoxal 5'-phosphate</name>
        <dbReference type="ChEBI" id="CHEBI:597326"/>
    </cofactor>
</comment>
<evidence type="ECO:0000256" key="3">
    <source>
        <dbReference type="ARBA" id="ARBA00022898"/>
    </source>
</evidence>
<dbReference type="InterPro" id="IPR015424">
    <property type="entry name" value="PyrdxlP-dep_Trfase"/>
</dbReference>
<gene>
    <name evidence="7" type="ORF">SAMN05421659_105230</name>
</gene>
<dbReference type="PANTHER" id="PTHR43525:SF1">
    <property type="entry name" value="PROTEIN MALY"/>
    <property type="match status" value="1"/>
</dbReference>
<reference evidence="7 8" key="1">
    <citation type="submission" date="2016-10" db="EMBL/GenBank/DDBJ databases">
        <authorList>
            <person name="de Groot N.N."/>
        </authorList>
    </citation>
    <scope>NUCLEOTIDE SEQUENCE [LARGE SCALE GENOMIC DNA]</scope>
    <source>
        <strain evidence="7 8">DSM 9179</strain>
    </source>
</reference>
<dbReference type="InterPro" id="IPR015422">
    <property type="entry name" value="PyrdxlP-dep_Trfase_small"/>
</dbReference>
<accession>A0A1I0PP87</accession>
<dbReference type="InterPro" id="IPR027619">
    <property type="entry name" value="C-S_lyase_PatB-like"/>
</dbReference>
<dbReference type="Proteomes" id="UP000199701">
    <property type="component" value="Unassembled WGS sequence"/>
</dbReference>
<keyword evidence="3" id="KW-0663">Pyridoxal phosphate</keyword>
<organism evidence="7 8">
    <name type="scientific">[Clostridium] fimetarium</name>
    <dbReference type="NCBI Taxonomy" id="99656"/>
    <lineage>
        <taxon>Bacteria</taxon>
        <taxon>Bacillati</taxon>
        <taxon>Bacillota</taxon>
        <taxon>Clostridia</taxon>
        <taxon>Lachnospirales</taxon>
        <taxon>Lachnospiraceae</taxon>
    </lineage>
</organism>
<dbReference type="InterPro" id="IPR004839">
    <property type="entry name" value="Aminotransferase_I/II_large"/>
</dbReference>
<dbReference type="CDD" id="cd00609">
    <property type="entry name" value="AAT_like"/>
    <property type="match status" value="1"/>
</dbReference>
<evidence type="ECO:0000259" key="6">
    <source>
        <dbReference type="Pfam" id="PF00155"/>
    </source>
</evidence>
<name>A0A1I0PP87_9FIRM</name>
<evidence type="ECO:0000256" key="5">
    <source>
        <dbReference type="ARBA" id="ARBA00037974"/>
    </source>
</evidence>
<protein>
    <recommendedName>
        <fullName evidence="2">cysteine-S-conjugate beta-lyase</fullName>
        <ecNumber evidence="2">4.4.1.13</ecNumber>
    </recommendedName>
</protein>
<sequence length="395" mass="45050">MGTNFDEIIDRRNTNSLKYDFGMERKHRDDLIPLWIADMDFRLPEVIISDIQNAVAHGIFGYSDTKESYFTPLHDWFLNHFNFEIKKEWLIKTPGVVYAIALAIKAFTKEGDSVLIQQPVYYPFSECINDNNRKLINSQLVYEDGKYSIDFDDFEAKIINENVKLFLLCNPQNPTGRVFTKEELTRLGEICLKHKVIVLSDEIHCDFTYPGHTHTVFASISEAFANNSIVCTSPSKTFNMAGMQTSNIFIPNKTIRNGFIHELDASGYSQLTTLGLVACQSAYSNGYEWLKELKTYLKGNLDYARTFIKEKLPEIKLVEPEGTYLIWLDCSSLGVSYKELEKIVIDKAKLWLDGGIIFGKETALFERINIACPRSVLVQALTNLEIAIHSSNPSD</sequence>
<feature type="domain" description="Aminotransferase class I/classII large" evidence="6">
    <location>
        <begin position="32"/>
        <end position="378"/>
    </location>
</feature>
<dbReference type="EC" id="4.4.1.13" evidence="2"/>
<dbReference type="AlphaFoldDB" id="A0A1I0PP87"/>
<dbReference type="STRING" id="99656.SAMN05421659_105230"/>
<dbReference type="Gene3D" id="3.90.1150.10">
    <property type="entry name" value="Aspartate Aminotransferase, domain 1"/>
    <property type="match status" value="1"/>
</dbReference>
<dbReference type="InterPro" id="IPR051798">
    <property type="entry name" value="Class-II_PLP-Dep_Aminotrans"/>
</dbReference>
<dbReference type="GO" id="GO:0047804">
    <property type="term" value="F:cysteine-S-conjugate beta-lyase activity"/>
    <property type="evidence" value="ECO:0007669"/>
    <property type="project" value="UniProtKB-EC"/>
</dbReference>
<dbReference type="RefSeq" id="WP_092452853.1">
    <property type="nucleotide sequence ID" value="NZ_FOJI01000005.1"/>
</dbReference>
<evidence type="ECO:0000313" key="7">
    <source>
        <dbReference type="EMBL" id="SEW16172.1"/>
    </source>
</evidence>
<evidence type="ECO:0000313" key="8">
    <source>
        <dbReference type="Proteomes" id="UP000199701"/>
    </source>
</evidence>
<dbReference type="EMBL" id="FOJI01000005">
    <property type="protein sequence ID" value="SEW16172.1"/>
    <property type="molecule type" value="Genomic_DNA"/>
</dbReference>
<proteinExistence type="inferred from homology"/>
<keyword evidence="8" id="KW-1185">Reference proteome</keyword>
<dbReference type="OrthoDB" id="9802872at2"/>
<evidence type="ECO:0000256" key="4">
    <source>
        <dbReference type="ARBA" id="ARBA00023239"/>
    </source>
</evidence>
<dbReference type="Pfam" id="PF00155">
    <property type="entry name" value="Aminotran_1_2"/>
    <property type="match status" value="1"/>
</dbReference>
<dbReference type="PANTHER" id="PTHR43525">
    <property type="entry name" value="PROTEIN MALY"/>
    <property type="match status" value="1"/>
</dbReference>